<dbReference type="STRING" id="759272.G0RY89"/>
<keyword evidence="19" id="KW-1185">Reference proteome</keyword>
<dbReference type="GeneID" id="18254621"/>
<evidence type="ECO:0000259" key="17">
    <source>
        <dbReference type="PROSITE" id="PS51184"/>
    </source>
</evidence>
<evidence type="ECO:0000256" key="10">
    <source>
        <dbReference type="ARBA" id="ARBA00022694"/>
    </source>
</evidence>
<dbReference type="RefSeq" id="XP_006691117.1">
    <property type="nucleotide sequence ID" value="XM_006691054.1"/>
</dbReference>
<evidence type="ECO:0000256" key="8">
    <source>
        <dbReference type="ARBA" id="ARBA00022679"/>
    </source>
</evidence>
<dbReference type="SUPFAM" id="SSF53335">
    <property type="entry name" value="S-adenosyl-L-methionine-dependent methyltransferases"/>
    <property type="match status" value="1"/>
</dbReference>
<evidence type="ECO:0000256" key="16">
    <source>
        <dbReference type="SAM" id="MobiDB-lite"/>
    </source>
</evidence>
<dbReference type="EC" id="2.1.1.290" evidence="5"/>
<proteinExistence type="inferred from homology"/>
<evidence type="ECO:0000256" key="5">
    <source>
        <dbReference type="ARBA" id="ARBA00012779"/>
    </source>
</evidence>
<comment type="catalytic activity">
    <reaction evidence="1">
        <text>7-[(3S)-3-amino-3-carboxypropyl]wyosine(37) in tRNA(Phe) + S-adenosyl-L-methionine = 7-[(3S)-(3-amino-3-methoxycarbonyl)propyl]wyosine(37) in tRNA(Phe) + S-adenosyl-L-homocysteine</text>
        <dbReference type="Rhea" id="RHEA:36903"/>
        <dbReference type="Rhea" id="RHEA-COMP:10379"/>
        <dbReference type="Rhea" id="RHEA-COMP:11844"/>
        <dbReference type="ChEBI" id="CHEBI:57856"/>
        <dbReference type="ChEBI" id="CHEBI:59789"/>
        <dbReference type="ChEBI" id="CHEBI:73543"/>
        <dbReference type="ChEBI" id="CHEBI:74275"/>
        <dbReference type="EC" id="2.1.1.290"/>
    </reaction>
</comment>
<evidence type="ECO:0000313" key="19">
    <source>
        <dbReference type="Proteomes" id="UP000008066"/>
    </source>
</evidence>
<dbReference type="PROSITE" id="PS51184">
    <property type="entry name" value="JMJC"/>
    <property type="match status" value="1"/>
</dbReference>
<reference evidence="18 19" key="1">
    <citation type="journal article" date="2011" name="Cell">
        <title>Insight into structure and assembly of the nuclear pore complex by utilizing the genome of a eukaryotic thermophile.</title>
        <authorList>
            <person name="Amlacher S."/>
            <person name="Sarges P."/>
            <person name="Flemming D."/>
            <person name="van Noort V."/>
            <person name="Kunze R."/>
            <person name="Devos D.P."/>
            <person name="Arumugam M."/>
            <person name="Bork P."/>
            <person name="Hurt E."/>
        </authorList>
    </citation>
    <scope>NUCLEOTIDE SEQUENCE [LARGE SCALE GENOMIC DNA]</scope>
    <source>
        <strain evidence="19">DSM 1495 / CBS 144.50 / IMI 039719</strain>
    </source>
</reference>
<accession>G0RY89</accession>
<evidence type="ECO:0000256" key="1">
    <source>
        <dbReference type="ARBA" id="ARBA00001806"/>
    </source>
</evidence>
<dbReference type="Gene3D" id="2.60.120.650">
    <property type="entry name" value="Cupin"/>
    <property type="match status" value="1"/>
</dbReference>
<dbReference type="PANTHER" id="PTHR46529">
    <property type="entry name" value="TRNA WYBUTOSINE-SYNTHESIZING PROTEIN 4"/>
    <property type="match status" value="1"/>
</dbReference>
<comment type="pathway">
    <text evidence="2">tRNA modification; wybutosine-tRNA(Phe) biosynthesis.</text>
</comment>
<dbReference type="OMA" id="FCILEQF"/>
<dbReference type="KEGG" id="cthr:CTHT_0005830"/>
<evidence type="ECO:0000256" key="3">
    <source>
        <dbReference type="ARBA" id="ARBA00010703"/>
    </source>
</evidence>
<comment type="catalytic activity">
    <reaction evidence="15">
        <text>7-[(3S)-(3-amino-3-methoxycarbonyl)propyl]wyosine(37) in tRNA(Phe) + S-adenosyl-L-methionine + CO2 = wybutosine(37) in tRNA(Phe) + S-adenosyl-L-homocysteine + 2 H(+)</text>
        <dbReference type="Rhea" id="RHEA:37119"/>
        <dbReference type="Rhea" id="RHEA-COMP:11844"/>
        <dbReference type="Rhea" id="RHEA-COMP:11847"/>
        <dbReference type="ChEBI" id="CHEBI:15378"/>
        <dbReference type="ChEBI" id="CHEBI:16526"/>
        <dbReference type="ChEBI" id="CHEBI:57856"/>
        <dbReference type="ChEBI" id="CHEBI:59789"/>
        <dbReference type="ChEBI" id="CHEBI:73544"/>
        <dbReference type="ChEBI" id="CHEBI:74275"/>
        <dbReference type="EC" id="2.3.1.231"/>
    </reaction>
</comment>
<dbReference type="eggNOG" id="KOG2918">
    <property type="taxonomic scope" value="Eukaryota"/>
</dbReference>
<dbReference type="Pfam" id="PF13621">
    <property type="entry name" value="Cupin_8"/>
    <property type="match status" value="1"/>
</dbReference>
<evidence type="ECO:0000256" key="12">
    <source>
        <dbReference type="ARBA" id="ARBA00029750"/>
    </source>
</evidence>
<name>G0RY89_CHATD</name>
<dbReference type="GO" id="GO:0031591">
    <property type="term" value="P:wybutosine biosynthetic process"/>
    <property type="evidence" value="ECO:0007669"/>
    <property type="project" value="TreeGrafter"/>
</dbReference>
<dbReference type="GO" id="GO:0008175">
    <property type="term" value="F:tRNA methyltransferase activity"/>
    <property type="evidence" value="ECO:0007669"/>
    <property type="project" value="TreeGrafter"/>
</dbReference>
<evidence type="ECO:0000256" key="13">
    <source>
        <dbReference type="ARBA" id="ARBA00030231"/>
    </source>
</evidence>
<dbReference type="InterPro" id="IPR029063">
    <property type="entry name" value="SAM-dependent_MTases_sf"/>
</dbReference>
<evidence type="ECO:0000256" key="2">
    <source>
        <dbReference type="ARBA" id="ARBA00004797"/>
    </source>
</evidence>
<dbReference type="InterPro" id="IPR007213">
    <property type="entry name" value="Ppm1/Ppm2/Tcmp"/>
</dbReference>
<dbReference type="OrthoDB" id="47172at2759"/>
<evidence type="ECO:0000256" key="11">
    <source>
        <dbReference type="ARBA" id="ARBA00025588"/>
    </source>
</evidence>
<dbReference type="AlphaFoldDB" id="G0RY89"/>
<comment type="function">
    <text evidence="11">Probable S-adenosyl-L-methionine-dependent methyltransferase that acts as a component of the wybutosine biosynthesis pathway. Wybutosine is a hyper modified guanosine with a tricyclic base found at the 3'-position adjacent to the anticodon of eukaryotic phenylalanine tRNA. May methylate the carboxyl group of leucine residues to form alpha-leucine ester residues.</text>
</comment>
<keyword evidence="9" id="KW-0949">S-adenosyl-L-methionine</keyword>
<dbReference type="InterPro" id="IPR041667">
    <property type="entry name" value="Cupin_8"/>
</dbReference>
<feature type="domain" description="JmjC" evidence="17">
    <location>
        <begin position="856"/>
        <end position="1001"/>
    </location>
</feature>
<dbReference type="Gene3D" id="2.120.10.80">
    <property type="entry name" value="Kelch-type beta propeller"/>
    <property type="match status" value="1"/>
</dbReference>
<dbReference type="InterPro" id="IPR003347">
    <property type="entry name" value="JmjC_dom"/>
</dbReference>
<dbReference type="Pfam" id="PF13418">
    <property type="entry name" value="Beta-prop_TYW4"/>
    <property type="match status" value="1"/>
</dbReference>
<protein>
    <recommendedName>
        <fullName evidence="6">tRNA wybutosine-synthesizing protein 4</fullName>
        <ecNumber evidence="5">2.1.1.290</ecNumber>
        <ecNumber evidence="4">2.3.1.231</ecNumber>
    </recommendedName>
    <alternativeName>
        <fullName evidence="13">Leucine carboxyl methyltransferase 2</fullName>
    </alternativeName>
    <alternativeName>
        <fullName evidence="14">tRNA(Phe) (7-(3-amino-3-(methoxycarbonyl)propyl)wyosine(37)-N)-methoxycarbonyltransferase</fullName>
    </alternativeName>
    <alternativeName>
        <fullName evidence="12">tRNA(Phe) (7-(3-amino-3-carboxypropyl)wyosine(37)-O)-methyltransferase</fullName>
    </alternativeName>
</protein>
<organism evidence="19">
    <name type="scientific">Chaetomium thermophilum (strain DSM 1495 / CBS 144.50 / IMI 039719)</name>
    <name type="common">Thermochaetoides thermophila</name>
    <dbReference type="NCBI Taxonomy" id="759272"/>
    <lineage>
        <taxon>Eukaryota</taxon>
        <taxon>Fungi</taxon>
        <taxon>Dikarya</taxon>
        <taxon>Ascomycota</taxon>
        <taxon>Pezizomycotina</taxon>
        <taxon>Sordariomycetes</taxon>
        <taxon>Sordariomycetidae</taxon>
        <taxon>Sordariales</taxon>
        <taxon>Chaetomiaceae</taxon>
        <taxon>Thermochaetoides</taxon>
    </lineage>
</organism>
<dbReference type="SUPFAM" id="SSF51197">
    <property type="entry name" value="Clavaminate synthase-like"/>
    <property type="match status" value="1"/>
</dbReference>
<keyword evidence="10" id="KW-0819">tRNA processing</keyword>
<evidence type="ECO:0000256" key="14">
    <source>
        <dbReference type="ARBA" id="ARBA00030847"/>
    </source>
</evidence>
<evidence type="ECO:0000256" key="6">
    <source>
        <dbReference type="ARBA" id="ARBA00018045"/>
    </source>
</evidence>
<dbReference type="UniPathway" id="UPA00375"/>
<feature type="region of interest" description="Disordered" evidence="16">
    <location>
        <begin position="1"/>
        <end position="27"/>
    </location>
</feature>
<dbReference type="EMBL" id="GL988032">
    <property type="protein sequence ID" value="EGS23875.1"/>
    <property type="molecule type" value="Genomic_DNA"/>
</dbReference>
<dbReference type="GO" id="GO:0030488">
    <property type="term" value="P:tRNA methylation"/>
    <property type="evidence" value="ECO:0007669"/>
    <property type="project" value="TreeGrafter"/>
</dbReference>
<keyword evidence="7 18" id="KW-0489">Methyltransferase</keyword>
<dbReference type="Pfam" id="PF04072">
    <property type="entry name" value="LCM"/>
    <property type="match status" value="1"/>
</dbReference>
<evidence type="ECO:0000256" key="7">
    <source>
        <dbReference type="ARBA" id="ARBA00022603"/>
    </source>
</evidence>
<gene>
    <name evidence="18" type="ORF">CTHT_0005830</name>
</gene>
<sequence length="1046" mass="116018">MPKPTNVSFPRGKSAQAKADDQVMATNSSSIVSKRSVERLYHPNEPHFFRYFVPKPQRRAPLINRGYWLRLRVIDVLVRDFLHDAKKRGRRAVVVNLGCGSDVLPWQCLTRYPEESKRVLFVDVDFPDLIEHKRQTVLNTPELVGAFTGLKGPGETVKPVVLQTDQYVQIGCDLRDLVTFRKGLDAVLRAELAECEFIFVAEVSITYMETEGADRVIQWASTLGNAEFILLEQILPDGEDHPFASTMLNHFQKLNTPLKSVKTYATITDQHTRFLNHGWPSVRVWTLWQAWADETFLPADERRRLDEIEPFDEWEEFALFGSHYCVVHARTEIEGTTTYNPPPAVPKTDGIPIKEVPLQFDPCPGQKGQRRFAAAMQLSSDRPKEQPVLLNVLGLGIKTRLQSCDLFSYGVEPGSEATFAFRGGIGPAARMCHSLTDLGSVGVLLAGGRGSPSTPVKDCWLFDRSLRAWRRTDDLPVPLYRHSVVALGESGMALLVGGRGEKDLFEGALLYHPEAGWVDCQVAGERPEATYGAVLACVGASRAGYFAGIYTGGIKDGLIADQLLRWELDISDVKKPSIRFTSMQVKGVDNEQIARWLFGRFGATCLQHSEGFFLLGGVTRDHLLSRADEVLSFAVSTDELIITKRVLGQCAQSGVPVPRPLLAGHSAISLPDGSITIVGGGATCFSMGTFWNGGIYTLRFAESDRNETAASQLASRWTFERAVDIVPGEQVTPTRTIPQVNGEKARITPIPNIKLQSPDEFLKILREGRPVVFKGLDLGSCVSSWTLDYLESKIGTDRKVVIHEAATQAMDFNSKNFRYVTTDFGDFARRAQRGDKLYLRALSQDKPSEKPTVLADDYPEIAADFVLPPQLSSVKERLFSSVLRLSGPVNMWLHYDVMANVYCQIGGSKRMVLFPPADVEYFSFAPGASSSSVDVFSTLGTPELAATHPHVAELGPGDVLFLPALWLHTAMPTSSVSIAVNVFFRDLDNTSYAPGRDVYGNRDLGAYEKGRQDIARIANSFSKLPAEVREFYLLRLADELRSKARS</sequence>
<dbReference type="eggNOG" id="KOG2132">
    <property type="taxonomic scope" value="Eukaryota"/>
</dbReference>
<evidence type="ECO:0000313" key="18">
    <source>
        <dbReference type="EMBL" id="EGS23875.1"/>
    </source>
</evidence>
<evidence type="ECO:0000256" key="4">
    <source>
        <dbReference type="ARBA" id="ARBA00012155"/>
    </source>
</evidence>
<dbReference type="Gene3D" id="6.10.140.1470">
    <property type="match status" value="1"/>
</dbReference>
<dbReference type="SUPFAM" id="SSF50965">
    <property type="entry name" value="Galactose oxidase, central domain"/>
    <property type="match status" value="1"/>
</dbReference>
<evidence type="ECO:0000256" key="15">
    <source>
        <dbReference type="ARBA" id="ARBA00049250"/>
    </source>
</evidence>
<dbReference type="EC" id="2.3.1.231" evidence="4"/>
<comment type="similarity">
    <text evidence="3">Belongs to the methyltransferase superfamily. LCMT family.</text>
</comment>
<keyword evidence="8 18" id="KW-0808">Transferase</keyword>
<dbReference type="InterPro" id="IPR015915">
    <property type="entry name" value="Kelch-typ_b-propeller"/>
</dbReference>
<dbReference type="FunFam" id="2.60.120.650:FF:000043">
    <property type="entry name" value="tRNA wybutosine-synthesizing protein 4"/>
    <property type="match status" value="1"/>
</dbReference>
<dbReference type="Gene3D" id="3.40.50.150">
    <property type="entry name" value="Vaccinia Virus protein VP39"/>
    <property type="match status" value="1"/>
</dbReference>
<dbReference type="InterPro" id="IPR011043">
    <property type="entry name" value="Gal_Oxase/kelch_b-propeller"/>
</dbReference>
<evidence type="ECO:0000256" key="9">
    <source>
        <dbReference type="ARBA" id="ARBA00022691"/>
    </source>
</evidence>
<dbReference type="HOGENOM" id="CLU_002761_1_0_1"/>
<dbReference type="Proteomes" id="UP000008066">
    <property type="component" value="Unassembled WGS sequence"/>
</dbReference>
<dbReference type="PANTHER" id="PTHR46529:SF1">
    <property type="entry name" value="TRNA WYBUTOSINE-SYNTHESIZING PROTEIN 4"/>
    <property type="match status" value="1"/>
</dbReference>